<proteinExistence type="predicted"/>
<accession>A0A645HSF6</accession>
<dbReference type="AlphaFoldDB" id="A0A645HSF6"/>
<organism evidence="1">
    <name type="scientific">bioreactor metagenome</name>
    <dbReference type="NCBI Taxonomy" id="1076179"/>
    <lineage>
        <taxon>unclassified sequences</taxon>
        <taxon>metagenomes</taxon>
        <taxon>ecological metagenomes</taxon>
    </lineage>
</organism>
<reference evidence="1" key="1">
    <citation type="submission" date="2019-08" db="EMBL/GenBank/DDBJ databases">
        <authorList>
            <person name="Kucharzyk K."/>
            <person name="Murdoch R.W."/>
            <person name="Higgins S."/>
            <person name="Loffler F."/>
        </authorList>
    </citation>
    <scope>NUCLEOTIDE SEQUENCE</scope>
</reference>
<sequence>MHEWCEVLSPLKDKLGDAPVLIVVMGEWDGKCCEITAKRQIYLTSRGHA</sequence>
<protein>
    <submittedName>
        <fullName evidence="1">Uncharacterized protein</fullName>
    </submittedName>
</protein>
<gene>
    <name evidence="1" type="ORF">SDC9_188691</name>
</gene>
<comment type="caution">
    <text evidence="1">The sequence shown here is derived from an EMBL/GenBank/DDBJ whole genome shotgun (WGS) entry which is preliminary data.</text>
</comment>
<name>A0A645HSF6_9ZZZZ</name>
<evidence type="ECO:0000313" key="1">
    <source>
        <dbReference type="EMBL" id="MPN41149.1"/>
    </source>
</evidence>
<dbReference type="EMBL" id="VSSQ01098015">
    <property type="protein sequence ID" value="MPN41149.1"/>
    <property type="molecule type" value="Genomic_DNA"/>
</dbReference>